<feature type="transmembrane region" description="Helical" evidence="2">
    <location>
        <begin position="20"/>
        <end position="39"/>
    </location>
</feature>
<keyword evidence="2" id="KW-1133">Transmembrane helix</keyword>
<evidence type="ECO:0000256" key="1">
    <source>
        <dbReference type="SAM" id="MobiDB-lite"/>
    </source>
</evidence>
<comment type="caution">
    <text evidence="3">The sequence shown here is derived from an EMBL/GenBank/DDBJ whole genome shotgun (WGS) entry which is preliminary data.</text>
</comment>
<evidence type="ECO:0000256" key="2">
    <source>
        <dbReference type="SAM" id="Phobius"/>
    </source>
</evidence>
<sequence length="98" mass="11007">MRCQHLSPQVYKASPYSYTGFIYTPQIVGAVLILAELLTAKRSKLTDTRAVKQNQCQLFRLIGTYSGSPTETFTTEHSRPRPEVATTRTSQNGFEANH</sequence>
<dbReference type="AlphaFoldDB" id="A0AAN9LQI5"/>
<organism evidence="3 4">
    <name type="scientific">Canavalia gladiata</name>
    <name type="common">Sword bean</name>
    <name type="synonym">Dolichos gladiatus</name>
    <dbReference type="NCBI Taxonomy" id="3824"/>
    <lineage>
        <taxon>Eukaryota</taxon>
        <taxon>Viridiplantae</taxon>
        <taxon>Streptophyta</taxon>
        <taxon>Embryophyta</taxon>
        <taxon>Tracheophyta</taxon>
        <taxon>Spermatophyta</taxon>
        <taxon>Magnoliopsida</taxon>
        <taxon>eudicotyledons</taxon>
        <taxon>Gunneridae</taxon>
        <taxon>Pentapetalae</taxon>
        <taxon>rosids</taxon>
        <taxon>fabids</taxon>
        <taxon>Fabales</taxon>
        <taxon>Fabaceae</taxon>
        <taxon>Papilionoideae</taxon>
        <taxon>50 kb inversion clade</taxon>
        <taxon>NPAAA clade</taxon>
        <taxon>indigoferoid/millettioid clade</taxon>
        <taxon>Phaseoleae</taxon>
        <taxon>Canavalia</taxon>
    </lineage>
</organism>
<keyword evidence="4" id="KW-1185">Reference proteome</keyword>
<proteinExistence type="predicted"/>
<accession>A0AAN9LQI5</accession>
<feature type="compositionally biased region" description="Polar residues" evidence="1">
    <location>
        <begin position="86"/>
        <end position="98"/>
    </location>
</feature>
<dbReference type="EMBL" id="JAYMYQ010000004">
    <property type="protein sequence ID" value="KAK7338272.1"/>
    <property type="molecule type" value="Genomic_DNA"/>
</dbReference>
<feature type="region of interest" description="Disordered" evidence="1">
    <location>
        <begin position="66"/>
        <end position="98"/>
    </location>
</feature>
<evidence type="ECO:0000313" key="4">
    <source>
        <dbReference type="Proteomes" id="UP001367508"/>
    </source>
</evidence>
<dbReference type="Proteomes" id="UP001367508">
    <property type="component" value="Unassembled WGS sequence"/>
</dbReference>
<keyword evidence="2" id="KW-0812">Transmembrane</keyword>
<gene>
    <name evidence="3" type="ORF">VNO77_18876</name>
</gene>
<evidence type="ECO:0000313" key="3">
    <source>
        <dbReference type="EMBL" id="KAK7338272.1"/>
    </source>
</evidence>
<keyword evidence="2" id="KW-0472">Membrane</keyword>
<reference evidence="3 4" key="1">
    <citation type="submission" date="2024-01" db="EMBL/GenBank/DDBJ databases">
        <title>The genomes of 5 underutilized Papilionoideae crops provide insights into root nodulation and disease resistanc.</title>
        <authorList>
            <person name="Jiang F."/>
        </authorList>
    </citation>
    <scope>NUCLEOTIDE SEQUENCE [LARGE SCALE GENOMIC DNA]</scope>
    <source>
        <strain evidence="3">LVBAO_FW01</strain>
        <tissue evidence="3">Leaves</tissue>
    </source>
</reference>
<name>A0AAN9LQI5_CANGL</name>
<protein>
    <submittedName>
        <fullName evidence="3">Uncharacterized protein</fullName>
    </submittedName>
</protein>